<evidence type="ECO:0008006" key="10">
    <source>
        <dbReference type="Google" id="ProtNLM"/>
    </source>
</evidence>
<evidence type="ECO:0000256" key="7">
    <source>
        <dbReference type="SAM" id="Phobius"/>
    </source>
</evidence>
<dbReference type="GeneID" id="20327377"/>
<feature type="compositionally biased region" description="Low complexity" evidence="6">
    <location>
        <begin position="576"/>
        <end position="593"/>
    </location>
</feature>
<dbReference type="Proteomes" id="UP000054324">
    <property type="component" value="Unassembled WGS sequence"/>
</dbReference>
<keyword evidence="3 7" id="KW-0812">Transmembrane</keyword>
<evidence type="ECO:0000256" key="4">
    <source>
        <dbReference type="ARBA" id="ARBA00022989"/>
    </source>
</evidence>
<proteinExistence type="inferred from homology"/>
<feature type="transmembrane region" description="Helical" evidence="7">
    <location>
        <begin position="272"/>
        <end position="288"/>
    </location>
</feature>
<feature type="transmembrane region" description="Helical" evidence="7">
    <location>
        <begin position="400"/>
        <end position="423"/>
    </location>
</feature>
<evidence type="ECO:0000313" key="8">
    <source>
        <dbReference type="EMBL" id="KER30230.1"/>
    </source>
</evidence>
<evidence type="ECO:0000256" key="3">
    <source>
        <dbReference type="ARBA" id="ARBA00022692"/>
    </source>
</evidence>
<comment type="subcellular location">
    <subcellularLocation>
        <location evidence="1">Membrane</location>
        <topology evidence="1">Multi-pass membrane protein</topology>
    </subcellularLocation>
</comment>
<dbReference type="PANTHER" id="PTHR12570:SF92">
    <property type="entry name" value="SPICHTHYIN, ISOFORM B"/>
    <property type="match status" value="1"/>
</dbReference>
<dbReference type="RefSeq" id="XP_009166031.1">
    <property type="nucleotide sequence ID" value="XM_009167767.1"/>
</dbReference>
<feature type="transmembrane region" description="Helical" evidence="7">
    <location>
        <begin position="501"/>
        <end position="521"/>
    </location>
</feature>
<gene>
    <name evidence="8" type="ORF">T265_13210</name>
</gene>
<keyword evidence="9" id="KW-1185">Reference proteome</keyword>
<dbReference type="InterPro" id="IPR037185">
    <property type="entry name" value="EmrE-like"/>
</dbReference>
<evidence type="ECO:0000256" key="5">
    <source>
        <dbReference type="ARBA" id="ARBA00023136"/>
    </source>
</evidence>
<protein>
    <recommendedName>
        <fullName evidence="10">Magnesium transporter NIPA2</fullName>
    </recommendedName>
</protein>
<evidence type="ECO:0000313" key="9">
    <source>
        <dbReference type="Proteomes" id="UP000054324"/>
    </source>
</evidence>
<dbReference type="GO" id="GO:0016020">
    <property type="term" value="C:membrane"/>
    <property type="evidence" value="ECO:0007669"/>
    <property type="project" value="UniProtKB-SubCell"/>
</dbReference>
<feature type="transmembrane region" description="Helical" evidence="7">
    <location>
        <begin position="435"/>
        <end position="457"/>
    </location>
</feature>
<name>A0A075A3V6_OPIVI</name>
<dbReference type="Pfam" id="PF05653">
    <property type="entry name" value="Mg_trans_NIPA"/>
    <property type="match status" value="1"/>
</dbReference>
<evidence type="ECO:0000256" key="1">
    <source>
        <dbReference type="ARBA" id="ARBA00004141"/>
    </source>
</evidence>
<dbReference type="KEGG" id="ovi:T265_13210"/>
<dbReference type="AlphaFoldDB" id="A0A075A3V6"/>
<comment type="similarity">
    <text evidence="2">Belongs to the NIPA family.</text>
</comment>
<feature type="transmembrane region" description="Helical" evidence="7">
    <location>
        <begin position="469"/>
        <end position="489"/>
    </location>
</feature>
<keyword evidence="5 7" id="KW-0472">Membrane</keyword>
<evidence type="ECO:0000256" key="6">
    <source>
        <dbReference type="SAM" id="MobiDB-lite"/>
    </source>
</evidence>
<dbReference type="SUPFAM" id="SSF103481">
    <property type="entry name" value="Multidrug resistance efflux transporter EmrE"/>
    <property type="match status" value="2"/>
</dbReference>
<dbReference type="PANTHER" id="PTHR12570">
    <property type="match status" value="1"/>
</dbReference>
<accession>A0A075A3V6</accession>
<organism evidence="8 9">
    <name type="scientific">Opisthorchis viverrini</name>
    <name type="common">Southeast Asian liver fluke</name>
    <dbReference type="NCBI Taxonomy" id="6198"/>
    <lineage>
        <taxon>Eukaryota</taxon>
        <taxon>Metazoa</taxon>
        <taxon>Spiralia</taxon>
        <taxon>Lophotrochozoa</taxon>
        <taxon>Platyhelminthes</taxon>
        <taxon>Trematoda</taxon>
        <taxon>Digenea</taxon>
        <taxon>Opisthorchiida</taxon>
        <taxon>Opisthorchiata</taxon>
        <taxon>Opisthorchiidae</taxon>
        <taxon>Opisthorchis</taxon>
    </lineage>
</organism>
<dbReference type="OrthoDB" id="6428174at2759"/>
<dbReference type="CTD" id="20327377"/>
<feature type="transmembrane region" description="Helical" evidence="7">
    <location>
        <begin position="330"/>
        <end position="350"/>
    </location>
</feature>
<feature type="region of interest" description="Disordered" evidence="6">
    <location>
        <begin position="546"/>
        <end position="593"/>
    </location>
</feature>
<dbReference type="GO" id="GO:0015095">
    <property type="term" value="F:magnesium ion transmembrane transporter activity"/>
    <property type="evidence" value="ECO:0007669"/>
    <property type="project" value="InterPro"/>
</dbReference>
<dbReference type="EMBL" id="KL596664">
    <property type="protein sequence ID" value="KER30230.1"/>
    <property type="molecule type" value="Genomic_DNA"/>
</dbReference>
<dbReference type="InterPro" id="IPR008521">
    <property type="entry name" value="Mg_trans_NIPA"/>
</dbReference>
<reference evidence="8 9" key="1">
    <citation type="submission" date="2013-11" db="EMBL/GenBank/DDBJ databases">
        <title>Opisthorchis viverrini - life in the bile duct.</title>
        <authorList>
            <person name="Young N.D."/>
            <person name="Nagarajan N."/>
            <person name="Lin S.J."/>
            <person name="Korhonen P.K."/>
            <person name="Jex A.R."/>
            <person name="Hall R.S."/>
            <person name="Safavi-Hemami H."/>
            <person name="Kaewkong W."/>
            <person name="Bertrand D."/>
            <person name="Gao S."/>
            <person name="Seet Q."/>
            <person name="Wongkham S."/>
            <person name="Teh B.T."/>
            <person name="Wongkham C."/>
            <person name="Intapan P.M."/>
            <person name="Maleewong W."/>
            <person name="Yang X."/>
            <person name="Hu M."/>
            <person name="Wang Z."/>
            <person name="Hofmann A."/>
            <person name="Sternberg P.W."/>
            <person name="Tan P."/>
            <person name="Wang J."/>
            <person name="Gasser R.B."/>
        </authorList>
    </citation>
    <scope>NUCLEOTIDE SEQUENCE [LARGE SCALE GENOMIC DNA]</scope>
</reference>
<feature type="transmembrane region" description="Helical" evidence="7">
    <location>
        <begin position="294"/>
        <end position="318"/>
    </location>
</feature>
<feature type="transmembrane region" description="Helical" evidence="7">
    <location>
        <begin position="230"/>
        <end position="251"/>
    </location>
</feature>
<feature type="transmembrane region" description="Helical" evidence="7">
    <location>
        <begin position="370"/>
        <end position="388"/>
    </location>
</feature>
<evidence type="ECO:0000256" key="2">
    <source>
        <dbReference type="ARBA" id="ARBA00007230"/>
    </source>
</evidence>
<keyword evidence="4 7" id="KW-1133">Transmembrane helix</keyword>
<sequence>MDSNRLSAEPNLGAFGFLAARKPIEHIEPCHHSNLTNPLTNEVSVYTLCRMLVSAFSFALCIEAVVHEQHPSRRKFMKCVLLGASKRSNLVVINFWFGTRASKVPFVPSRFYSLQWKPPNPFRSLPLVTSFDGARVDDARASNRRLRIQTRSWRSQAPKDLSLEKNEVDGFITPSDQSCRIQKRLGDMVARPTGADERQEPWCYTGRDGPSVRGGPFVDPASTSMNSATAFYSGLSLAISSTLLIGTGFIFKKRALLRAGAAGTRAGDGGLLYLRDWVWWIGLILLGLGEGANFVAYALAPAALVTPLGGLSVLVCAVLSARFLNEHLNLAGKLGCVVCLLGSTLIVLHAPKEQPVETLLQMRMNFTEPAFLIYASSVAILNVLLIFVAGPRIGKSNPLVYVVISASLGSISVMACKGLGLALREIQLLGLWGLLTYWFFWLLVILLAFGISIQLYFLNRALDIFNTGLVTALLYVFFTVFVLVASAILFHEWVTLKAVDYFELICGMLMIMTGVLMMTVLKNMNGHGRNPSFNFDFLRKRAPYRDSSKENLLRSGSASTDSDSDDSQHKQHKPQSDSANSLESLSSLWNSPA</sequence>
<dbReference type="STRING" id="6198.A0A075A3V6"/>